<dbReference type="GO" id="GO:0022857">
    <property type="term" value="F:transmembrane transporter activity"/>
    <property type="evidence" value="ECO:0007669"/>
    <property type="project" value="InterPro"/>
</dbReference>
<gene>
    <name evidence="8" type="ORF">WMY93_007305</name>
</gene>
<evidence type="ECO:0000256" key="2">
    <source>
        <dbReference type="ARBA" id="ARBA00008821"/>
    </source>
</evidence>
<accession>A0AAW0PN86</accession>
<keyword evidence="5 7" id="KW-0472">Membrane</keyword>
<evidence type="ECO:0008006" key="10">
    <source>
        <dbReference type="Google" id="ProtNLM"/>
    </source>
</evidence>
<dbReference type="AlphaFoldDB" id="A0AAW0PN86"/>
<name>A0AAW0PN86_9GOBI</name>
<dbReference type="PANTHER" id="PTHR11119">
    <property type="entry name" value="XANTHINE-URACIL / VITAMIN C PERMEASE FAMILY MEMBER"/>
    <property type="match status" value="1"/>
</dbReference>
<evidence type="ECO:0000256" key="7">
    <source>
        <dbReference type="SAM" id="Phobius"/>
    </source>
</evidence>
<feature type="transmembrane region" description="Helical" evidence="7">
    <location>
        <begin position="135"/>
        <end position="153"/>
    </location>
</feature>
<keyword evidence="9" id="KW-1185">Reference proteome</keyword>
<feature type="region of interest" description="Disordered" evidence="6">
    <location>
        <begin position="19"/>
        <end position="50"/>
    </location>
</feature>
<feature type="transmembrane region" description="Helical" evidence="7">
    <location>
        <begin position="215"/>
        <end position="238"/>
    </location>
</feature>
<evidence type="ECO:0000256" key="3">
    <source>
        <dbReference type="ARBA" id="ARBA00022692"/>
    </source>
</evidence>
<proteinExistence type="inferred from homology"/>
<reference evidence="9" key="1">
    <citation type="submission" date="2024-04" db="EMBL/GenBank/DDBJ databases">
        <title>Salinicola lusitanus LLJ914,a marine bacterium isolated from the Okinawa Trough.</title>
        <authorList>
            <person name="Li J."/>
        </authorList>
    </citation>
    <scope>NUCLEOTIDE SEQUENCE [LARGE SCALE GENOMIC DNA]</scope>
</reference>
<keyword evidence="3 7" id="KW-0812">Transmembrane</keyword>
<comment type="similarity">
    <text evidence="2">Belongs to the nucleobase:cation symporter-2 (NCS2) (TC 2.A.40) family.</text>
</comment>
<keyword evidence="4 7" id="KW-1133">Transmembrane helix</keyword>
<organism evidence="8 9">
    <name type="scientific">Mugilogobius chulae</name>
    <name type="common">yellowstripe goby</name>
    <dbReference type="NCBI Taxonomy" id="88201"/>
    <lineage>
        <taxon>Eukaryota</taxon>
        <taxon>Metazoa</taxon>
        <taxon>Chordata</taxon>
        <taxon>Craniata</taxon>
        <taxon>Vertebrata</taxon>
        <taxon>Euteleostomi</taxon>
        <taxon>Actinopterygii</taxon>
        <taxon>Neopterygii</taxon>
        <taxon>Teleostei</taxon>
        <taxon>Neoteleostei</taxon>
        <taxon>Acanthomorphata</taxon>
        <taxon>Gobiaria</taxon>
        <taxon>Gobiiformes</taxon>
        <taxon>Gobioidei</taxon>
        <taxon>Gobiidae</taxon>
        <taxon>Gobionellinae</taxon>
        <taxon>Mugilogobius</taxon>
    </lineage>
</organism>
<evidence type="ECO:0000256" key="5">
    <source>
        <dbReference type="ARBA" id="ARBA00023136"/>
    </source>
</evidence>
<evidence type="ECO:0000313" key="9">
    <source>
        <dbReference type="Proteomes" id="UP001460270"/>
    </source>
</evidence>
<dbReference type="Proteomes" id="UP001460270">
    <property type="component" value="Unassembled WGS sequence"/>
</dbReference>
<dbReference type="Pfam" id="PF00860">
    <property type="entry name" value="Xan_ur_permease"/>
    <property type="match status" value="1"/>
</dbReference>
<dbReference type="EMBL" id="JBBPFD010000005">
    <property type="protein sequence ID" value="KAK7924995.1"/>
    <property type="molecule type" value="Genomic_DNA"/>
</dbReference>
<dbReference type="GO" id="GO:0016020">
    <property type="term" value="C:membrane"/>
    <property type="evidence" value="ECO:0007669"/>
    <property type="project" value="UniProtKB-SubCell"/>
</dbReference>
<feature type="compositionally biased region" description="Polar residues" evidence="6">
    <location>
        <begin position="25"/>
        <end position="50"/>
    </location>
</feature>
<evidence type="ECO:0000313" key="8">
    <source>
        <dbReference type="EMBL" id="KAK7924995.1"/>
    </source>
</evidence>
<feature type="transmembrane region" description="Helical" evidence="7">
    <location>
        <begin position="173"/>
        <end position="194"/>
    </location>
</feature>
<protein>
    <recommendedName>
        <fullName evidence="10">Solute carrier family 23 member 2</fullName>
    </recommendedName>
</protein>
<dbReference type="InterPro" id="IPR006043">
    <property type="entry name" value="NCS2"/>
</dbReference>
<sequence>MDTTVTFGYPGIQLKLNTKKRRRQVSSANGSRAGSCSANGSRAGSCSANGSRAGSCSANGSRAGSCSANGAELGPAQPMGAEKADSGMIYTIEDVPPWYLCVLLGLQHYLTCFSGTVAVPFLLAEAMCVGRDQNTISQLIGTIFTTVGLTTLIQTTVGIRYHPDHCGHQVPLWASGTTVGIRCILLILLFAQYLRSISLPMPTYSKKKGLSSTRVHVFKMFPIILAILLVWLLCYIMTLTDLLPSDPGRYGHRARTDARGDIISSAPWIRVPYPCETHTHTRHTHTTHTRHTHDTHTIQHVFTSEPCTMNVAELILDKFL</sequence>
<comment type="caution">
    <text evidence="8">The sequence shown here is derived from an EMBL/GenBank/DDBJ whole genome shotgun (WGS) entry which is preliminary data.</text>
</comment>
<evidence type="ECO:0000256" key="6">
    <source>
        <dbReference type="SAM" id="MobiDB-lite"/>
    </source>
</evidence>
<comment type="subcellular location">
    <subcellularLocation>
        <location evidence="1">Membrane</location>
        <topology evidence="1">Multi-pass membrane protein</topology>
    </subcellularLocation>
</comment>
<evidence type="ECO:0000256" key="1">
    <source>
        <dbReference type="ARBA" id="ARBA00004141"/>
    </source>
</evidence>
<evidence type="ECO:0000256" key="4">
    <source>
        <dbReference type="ARBA" id="ARBA00022989"/>
    </source>
</evidence>